<keyword evidence="4" id="KW-1185">Reference proteome</keyword>
<dbReference type="InterPro" id="IPR051532">
    <property type="entry name" value="Ester_Hydrolysis_Enzymes"/>
</dbReference>
<dbReference type="Pfam" id="PF13472">
    <property type="entry name" value="Lipase_GDSL_2"/>
    <property type="match status" value="1"/>
</dbReference>
<proteinExistence type="predicted"/>
<dbReference type="SUPFAM" id="SSF52266">
    <property type="entry name" value="SGNH hydrolase"/>
    <property type="match status" value="1"/>
</dbReference>
<evidence type="ECO:0000313" key="3">
    <source>
        <dbReference type="EMBL" id="NKI90336.1"/>
    </source>
</evidence>
<feature type="chain" id="PRO_5045303104" evidence="1">
    <location>
        <begin position="29"/>
        <end position="263"/>
    </location>
</feature>
<organism evidence="3 4">
    <name type="scientific">Hymenobacter artigasi</name>
    <dbReference type="NCBI Taxonomy" id="2719616"/>
    <lineage>
        <taxon>Bacteria</taxon>
        <taxon>Pseudomonadati</taxon>
        <taxon>Bacteroidota</taxon>
        <taxon>Cytophagia</taxon>
        <taxon>Cytophagales</taxon>
        <taxon>Hymenobacteraceae</taxon>
        <taxon>Hymenobacter</taxon>
    </lineage>
</organism>
<evidence type="ECO:0000256" key="1">
    <source>
        <dbReference type="SAM" id="SignalP"/>
    </source>
</evidence>
<keyword evidence="1" id="KW-0732">Signal</keyword>
<sequence>MLIPIFPKFLPAALLLAAALAAAAPAHAQQLADAAATKKAADEAYHQRQEYLLHNDWPNLQRYAAANQRLPAPTPGRPRVVIIGNSITEGWVKQDSAFFKGKKYDYVGRGISGQATGQTVVRFRADVIDLHPAVVVLLVGTNDVAENNGPYNPQTTMNNIMTMTELAQAHGIRVVLGAVAPASDFWWRKGLEPAPKILALNQQIKAYAGQRHLLYYDLHTALKDDQNGLKKAYGEDGVHPNLAGYRVMEPLLNQAVASALKQK</sequence>
<dbReference type="Proteomes" id="UP000717634">
    <property type="component" value="Unassembled WGS sequence"/>
</dbReference>
<feature type="signal peptide" evidence="1">
    <location>
        <begin position="1"/>
        <end position="28"/>
    </location>
</feature>
<dbReference type="PANTHER" id="PTHR30383:SF5">
    <property type="entry name" value="SGNH HYDROLASE-TYPE ESTERASE DOMAIN-CONTAINING PROTEIN"/>
    <property type="match status" value="1"/>
</dbReference>
<reference evidence="3 4" key="1">
    <citation type="submission" date="2020-03" db="EMBL/GenBank/DDBJ databases">
        <title>Genomic Encyclopedia of Type Strains, Phase IV (KMG-V): Genome sequencing to study the core and pangenomes of soil and plant-associated prokaryotes.</title>
        <authorList>
            <person name="Whitman W."/>
        </authorList>
    </citation>
    <scope>NUCLEOTIDE SEQUENCE [LARGE SCALE GENOMIC DNA]</scope>
    <source>
        <strain evidence="3 4">1B</strain>
    </source>
</reference>
<accession>A0ABX1HN27</accession>
<comment type="caution">
    <text evidence="3">The sequence shown here is derived from an EMBL/GenBank/DDBJ whole genome shotgun (WGS) entry which is preliminary data.</text>
</comment>
<name>A0ABX1HN27_9BACT</name>
<dbReference type="InterPro" id="IPR013830">
    <property type="entry name" value="SGNH_hydro"/>
</dbReference>
<dbReference type="RefSeq" id="WP_168673935.1">
    <property type="nucleotide sequence ID" value="NZ_JAAVTK010000008.1"/>
</dbReference>
<dbReference type="Gene3D" id="3.40.50.1110">
    <property type="entry name" value="SGNH hydrolase"/>
    <property type="match status" value="1"/>
</dbReference>
<dbReference type="PANTHER" id="PTHR30383">
    <property type="entry name" value="THIOESTERASE 1/PROTEASE 1/LYSOPHOSPHOLIPASE L1"/>
    <property type="match status" value="1"/>
</dbReference>
<evidence type="ECO:0000313" key="4">
    <source>
        <dbReference type="Proteomes" id="UP000717634"/>
    </source>
</evidence>
<gene>
    <name evidence="3" type="ORF">HBN54_002936</name>
</gene>
<dbReference type="EMBL" id="JAAVTK010000008">
    <property type="protein sequence ID" value="NKI90336.1"/>
    <property type="molecule type" value="Genomic_DNA"/>
</dbReference>
<dbReference type="InterPro" id="IPR036514">
    <property type="entry name" value="SGNH_hydro_sf"/>
</dbReference>
<evidence type="ECO:0000259" key="2">
    <source>
        <dbReference type="Pfam" id="PF13472"/>
    </source>
</evidence>
<protein>
    <submittedName>
        <fullName evidence="3">Lysophospholipase L1-like esterase</fullName>
    </submittedName>
</protein>
<feature type="domain" description="SGNH hydrolase-type esterase" evidence="2">
    <location>
        <begin position="83"/>
        <end position="247"/>
    </location>
</feature>